<dbReference type="EMBL" id="JALJOQ010000010">
    <property type="protein sequence ID" value="KAK9811982.1"/>
    <property type="molecule type" value="Genomic_DNA"/>
</dbReference>
<evidence type="ECO:0000259" key="8">
    <source>
        <dbReference type="Pfam" id="PF07992"/>
    </source>
</evidence>
<dbReference type="InterPro" id="IPR016156">
    <property type="entry name" value="FAD/NAD-linked_Rdtase_dimer_sf"/>
</dbReference>
<feature type="domain" description="FAD/NAD(P)-binding" evidence="8">
    <location>
        <begin position="5"/>
        <end position="326"/>
    </location>
</feature>
<dbReference type="InterPro" id="IPR050446">
    <property type="entry name" value="FAD-oxidoreductase/Apoptosis"/>
</dbReference>
<evidence type="ECO:0000256" key="3">
    <source>
        <dbReference type="ARBA" id="ARBA00022630"/>
    </source>
</evidence>
<dbReference type="EC" id="1.6.5.4" evidence="7"/>
<evidence type="ECO:0000313" key="10">
    <source>
        <dbReference type="EMBL" id="KAK9811982.1"/>
    </source>
</evidence>
<dbReference type="InterPro" id="IPR023753">
    <property type="entry name" value="FAD/NAD-binding_dom"/>
</dbReference>
<keyword evidence="11" id="KW-1185">Reference proteome</keyword>
<dbReference type="Pfam" id="PF21791">
    <property type="entry name" value="MDHAR3-like_C"/>
    <property type="match status" value="1"/>
</dbReference>
<dbReference type="PANTHER" id="PTHR43557:SF2">
    <property type="entry name" value="RIESKE DOMAIN-CONTAINING PROTEIN-RELATED"/>
    <property type="match status" value="1"/>
</dbReference>
<evidence type="ECO:0000259" key="9">
    <source>
        <dbReference type="Pfam" id="PF21791"/>
    </source>
</evidence>
<name>A0AAW1PT39_9CHLO</name>
<evidence type="ECO:0000256" key="1">
    <source>
        <dbReference type="ARBA" id="ARBA00001974"/>
    </source>
</evidence>
<evidence type="ECO:0000256" key="6">
    <source>
        <dbReference type="ARBA" id="ARBA00023027"/>
    </source>
</evidence>
<dbReference type="PRINTS" id="PR00368">
    <property type="entry name" value="FADPNR"/>
</dbReference>
<evidence type="ECO:0000313" key="11">
    <source>
        <dbReference type="Proteomes" id="UP001465755"/>
    </source>
</evidence>
<dbReference type="PANTHER" id="PTHR43557">
    <property type="entry name" value="APOPTOSIS-INDUCING FACTOR 1"/>
    <property type="match status" value="1"/>
</dbReference>
<organism evidence="10 11">
    <name type="scientific">Symbiochloris irregularis</name>
    <dbReference type="NCBI Taxonomy" id="706552"/>
    <lineage>
        <taxon>Eukaryota</taxon>
        <taxon>Viridiplantae</taxon>
        <taxon>Chlorophyta</taxon>
        <taxon>core chlorophytes</taxon>
        <taxon>Trebouxiophyceae</taxon>
        <taxon>Trebouxiales</taxon>
        <taxon>Trebouxiaceae</taxon>
        <taxon>Symbiochloris</taxon>
    </lineage>
</organism>
<keyword evidence="6" id="KW-0520">NAD</keyword>
<proteinExistence type="inferred from homology"/>
<dbReference type="Pfam" id="PF07992">
    <property type="entry name" value="Pyr_redox_2"/>
    <property type="match status" value="1"/>
</dbReference>
<comment type="caution">
    <text evidence="10">The sequence shown here is derived from an EMBL/GenBank/DDBJ whole genome shotgun (WGS) entry which is preliminary data.</text>
</comment>
<dbReference type="PRINTS" id="PR00411">
    <property type="entry name" value="PNDRDTASEI"/>
</dbReference>
<dbReference type="AlphaFoldDB" id="A0AAW1PT39"/>
<comment type="cofactor">
    <cofactor evidence="1">
        <name>FAD</name>
        <dbReference type="ChEBI" id="CHEBI:57692"/>
    </cofactor>
</comment>
<dbReference type="SUPFAM" id="SSF55424">
    <property type="entry name" value="FAD/NAD-linked reductases, dimerisation (C-terminal) domain"/>
    <property type="match status" value="1"/>
</dbReference>
<evidence type="ECO:0000256" key="2">
    <source>
        <dbReference type="ARBA" id="ARBA00006442"/>
    </source>
</evidence>
<feature type="domain" description="Monodehydroascorbate reductase 3-like C-terminal" evidence="9">
    <location>
        <begin position="345"/>
        <end position="421"/>
    </location>
</feature>
<evidence type="ECO:0000256" key="4">
    <source>
        <dbReference type="ARBA" id="ARBA00022827"/>
    </source>
</evidence>
<dbReference type="SUPFAM" id="SSF51905">
    <property type="entry name" value="FAD/NAD(P)-binding domain"/>
    <property type="match status" value="1"/>
</dbReference>
<keyword evidence="3" id="KW-0285">Flavoprotein</keyword>
<dbReference type="GO" id="GO:0005737">
    <property type="term" value="C:cytoplasm"/>
    <property type="evidence" value="ECO:0007669"/>
    <property type="project" value="TreeGrafter"/>
</dbReference>
<keyword evidence="5" id="KW-0560">Oxidoreductase</keyword>
<dbReference type="Gene3D" id="3.50.50.60">
    <property type="entry name" value="FAD/NAD(P)-binding domain"/>
    <property type="match status" value="2"/>
</dbReference>
<reference evidence="10 11" key="1">
    <citation type="journal article" date="2024" name="Nat. Commun.">
        <title>Phylogenomics reveals the evolutionary origins of lichenization in chlorophyte algae.</title>
        <authorList>
            <person name="Puginier C."/>
            <person name="Libourel C."/>
            <person name="Otte J."/>
            <person name="Skaloud P."/>
            <person name="Haon M."/>
            <person name="Grisel S."/>
            <person name="Petersen M."/>
            <person name="Berrin J.G."/>
            <person name="Delaux P.M."/>
            <person name="Dal Grande F."/>
            <person name="Keller J."/>
        </authorList>
    </citation>
    <scope>NUCLEOTIDE SEQUENCE [LARGE SCALE GENOMIC DNA]</scope>
    <source>
        <strain evidence="10 11">SAG 2036</strain>
    </source>
</reference>
<comment type="similarity">
    <text evidence="2">Belongs to the FAD-dependent oxidoreductase family.</text>
</comment>
<keyword evidence="4" id="KW-0274">FAD</keyword>
<dbReference type="Gene3D" id="3.30.390.30">
    <property type="match status" value="1"/>
</dbReference>
<dbReference type="InterPro" id="IPR048618">
    <property type="entry name" value="MDHAR3-like_C"/>
</dbReference>
<gene>
    <name evidence="10" type="ORF">WJX73_005623</name>
</gene>
<evidence type="ECO:0000256" key="7">
    <source>
        <dbReference type="ARBA" id="ARBA00038920"/>
    </source>
</evidence>
<dbReference type="InterPro" id="IPR036188">
    <property type="entry name" value="FAD/NAD-bd_sf"/>
</dbReference>
<accession>A0AAW1PT39</accession>
<sequence length="431" mass="46356">MASNYKYVILGGGNASGYAAAEFVKRGGGKGELAIITREPHVAYERPTLSKAYLFPEGAPRLPGFHTCVGGGGSKQEPEWYKEHGIDYKLKTEIKSADVSKKTLTSTSGETFSYEKLIIATGARAVDLATDFKTPGADLKGIYSFRDVEDADSILAAISDVKSRGGKVVVVGGGYIGMEVGSNLSKHGLDVTLVWPEKHLMERLFTPEVATFYEEYYKNKGIKLHPEALATSFEGKDGKVTHAVLKDGTKIEAQMVISGAGARPNVELFEGQIDLLKDKPGGVKVDGKMQTSNPDVYAIGDIAAYPLKRYGITTRQEHVANARQTGALAISAILAPGETQDFDYLPFFYSRVFDLGWQLYGSNAPDDETVFFGSKADKKFGTFYVRDGKVVGAFMEGGDNDENAALSKIAKAQPKAPSDLASLGVGLASKL</sequence>
<dbReference type="Proteomes" id="UP001465755">
    <property type="component" value="Unassembled WGS sequence"/>
</dbReference>
<dbReference type="GO" id="GO:0016656">
    <property type="term" value="F:monodehydroascorbate reductase (NADH) activity"/>
    <property type="evidence" value="ECO:0007669"/>
    <property type="project" value="UniProtKB-EC"/>
</dbReference>
<evidence type="ECO:0000256" key="5">
    <source>
        <dbReference type="ARBA" id="ARBA00023002"/>
    </source>
</evidence>
<protein>
    <recommendedName>
        <fullName evidence="7">monodehydroascorbate reductase (NADH)</fullName>
        <ecNumber evidence="7">1.6.5.4</ecNumber>
    </recommendedName>
</protein>